<dbReference type="AlphaFoldDB" id="D2QM33"/>
<keyword evidence="2" id="KW-1185">Reference proteome</keyword>
<gene>
    <name evidence="1" type="ordered locus">Slin_1339</name>
</gene>
<organism evidence="1 2">
    <name type="scientific">Spirosoma linguale (strain ATCC 33905 / DSM 74 / LMG 10896 / Claus 1)</name>
    <dbReference type="NCBI Taxonomy" id="504472"/>
    <lineage>
        <taxon>Bacteria</taxon>
        <taxon>Pseudomonadati</taxon>
        <taxon>Bacteroidota</taxon>
        <taxon>Cytophagia</taxon>
        <taxon>Cytophagales</taxon>
        <taxon>Cytophagaceae</taxon>
        <taxon>Spirosoma</taxon>
    </lineage>
</organism>
<reference evidence="1 2" key="1">
    <citation type="journal article" date="2010" name="Stand. Genomic Sci.">
        <title>Complete genome sequence of Spirosoma linguale type strain (1).</title>
        <authorList>
            <person name="Lail K."/>
            <person name="Sikorski J."/>
            <person name="Saunders E."/>
            <person name="Lapidus A."/>
            <person name="Glavina Del Rio T."/>
            <person name="Copeland A."/>
            <person name="Tice H."/>
            <person name="Cheng J.-F."/>
            <person name="Lucas S."/>
            <person name="Nolan M."/>
            <person name="Bruce D."/>
            <person name="Goodwin L."/>
            <person name="Pitluck S."/>
            <person name="Ivanova N."/>
            <person name="Mavromatis K."/>
            <person name="Ovchinnikova G."/>
            <person name="Pati A."/>
            <person name="Chen A."/>
            <person name="Palaniappan K."/>
            <person name="Land M."/>
            <person name="Hauser L."/>
            <person name="Chang Y.-J."/>
            <person name="Jeffries C.D."/>
            <person name="Chain P."/>
            <person name="Brettin T."/>
            <person name="Detter J.C."/>
            <person name="Schuetze A."/>
            <person name="Rohde M."/>
            <person name="Tindall B.J."/>
            <person name="Goeker M."/>
            <person name="Bristow J."/>
            <person name="Eisen J.A."/>
            <person name="Markowitz V."/>
            <person name="Hugenholtz P."/>
            <person name="Kyrpides N.C."/>
            <person name="Klenk H.-P."/>
            <person name="Chen F."/>
        </authorList>
    </citation>
    <scope>NUCLEOTIDE SEQUENCE [LARGE SCALE GENOMIC DNA]</scope>
    <source>
        <strain evidence="2">ATCC 33905 / DSM 74 / LMG 10896 / Claus 1</strain>
    </source>
</reference>
<accession>D2QM33</accession>
<dbReference type="EMBL" id="CP001769">
    <property type="protein sequence ID" value="ADB37389.1"/>
    <property type="molecule type" value="Genomic_DNA"/>
</dbReference>
<evidence type="ECO:0000313" key="1">
    <source>
        <dbReference type="EMBL" id="ADB37389.1"/>
    </source>
</evidence>
<name>D2QM33_SPILD</name>
<proteinExistence type="predicted"/>
<sequence length="70" mass="7775">MHCQNNDLTKSAAETTISTAISATPNLIKKLIPNRKTINANKAMLIELINRLPFFDLVGVGELKSYFIID</sequence>
<evidence type="ECO:0000313" key="2">
    <source>
        <dbReference type="Proteomes" id="UP000002028"/>
    </source>
</evidence>
<protein>
    <submittedName>
        <fullName evidence="1">Uncharacterized protein</fullName>
    </submittedName>
</protein>
<dbReference type="HOGENOM" id="CLU_2755842_0_0_10"/>
<dbReference type="KEGG" id="sli:Slin_1339"/>
<dbReference type="Proteomes" id="UP000002028">
    <property type="component" value="Chromosome"/>
</dbReference>